<dbReference type="HOGENOM" id="CLU_081304_1_2_6"/>
<dbReference type="PANTHER" id="PTHR40278">
    <property type="entry name" value="DNA UTILIZATION PROTEIN HOFN"/>
    <property type="match status" value="1"/>
</dbReference>
<evidence type="ECO:0000256" key="1">
    <source>
        <dbReference type="SAM" id="Phobius"/>
    </source>
</evidence>
<dbReference type="AlphaFoldDB" id="H8L079"/>
<dbReference type="RefSeq" id="WP_014404120.1">
    <property type="nucleotide sequence ID" value="NC_017033.1"/>
</dbReference>
<protein>
    <submittedName>
        <fullName evidence="2">Tfp pilus assembly protein PilN</fullName>
    </submittedName>
</protein>
<dbReference type="InterPro" id="IPR007813">
    <property type="entry name" value="PilN"/>
</dbReference>
<dbReference type="PANTHER" id="PTHR40278:SF2">
    <property type="entry name" value="TYPE IV PILUS INNER MEMBRANE COMPONENT PILN"/>
    <property type="match status" value="1"/>
</dbReference>
<accession>H8L079</accession>
<proteinExistence type="predicted"/>
<dbReference type="OrthoDB" id="5296173at2"/>
<name>H8L079_FRAAD</name>
<sequence length="199" mass="22501">MVKINLLPWREERKQLQVRRFYAQLGLAALAGVILVVLWSTLVGLQQQHQETRNAYLQAQLTVVNHRIGEIHDLQKVRSQLLDRKQIIEQLQLNRSQMVHLFDALVRTIPDSVRLTSLKQTGDTMLLDGMAQSNASVAGYMRAIEASPWMGQATLMRTENRHENAQMPYQFSLVVKLRNPELANDAPAAAASIGKGRKP</sequence>
<dbReference type="STRING" id="767434.Fraau_2781"/>
<keyword evidence="1" id="KW-1133">Transmembrane helix</keyword>
<dbReference type="GO" id="GO:0043683">
    <property type="term" value="P:type IV pilus assembly"/>
    <property type="evidence" value="ECO:0007669"/>
    <property type="project" value="TreeGrafter"/>
</dbReference>
<dbReference type="InterPro" id="IPR052534">
    <property type="entry name" value="Extracell_DNA_Util/SecSys_Comp"/>
</dbReference>
<dbReference type="Pfam" id="PF05137">
    <property type="entry name" value="PilN"/>
    <property type="match status" value="1"/>
</dbReference>
<evidence type="ECO:0000313" key="3">
    <source>
        <dbReference type="Proteomes" id="UP000005234"/>
    </source>
</evidence>
<keyword evidence="1" id="KW-0812">Transmembrane</keyword>
<dbReference type="KEGG" id="fau:Fraau_2781"/>
<evidence type="ECO:0000313" key="2">
    <source>
        <dbReference type="EMBL" id="AFC87117.1"/>
    </source>
</evidence>
<reference evidence="2" key="1">
    <citation type="submission" date="2012-02" db="EMBL/GenBank/DDBJ databases">
        <title>The complete genome of Frateuria aurantia DSM 6220.</title>
        <authorList>
            <consortium name="US DOE Joint Genome Institute (JGI-PGF)"/>
            <person name="Lucas S."/>
            <person name="Copeland A."/>
            <person name="Lapidus A."/>
            <person name="Glavina del Rio T."/>
            <person name="Dalin E."/>
            <person name="Tice H."/>
            <person name="Bruce D."/>
            <person name="Goodwin L."/>
            <person name="Pitluck S."/>
            <person name="Peters L."/>
            <person name="Ovchinnikova G."/>
            <person name="Teshima H."/>
            <person name="Kyrpides N."/>
            <person name="Mavromatis K."/>
            <person name="Ivanova N."/>
            <person name="Brettin T."/>
            <person name="Detter J.C."/>
            <person name="Han C."/>
            <person name="Larimer F."/>
            <person name="Land M."/>
            <person name="Hauser L."/>
            <person name="Markowitz V."/>
            <person name="Cheng J.-F."/>
            <person name="Hugenholtz P."/>
            <person name="Woyke T."/>
            <person name="Wu D."/>
            <person name="Brambilla E."/>
            <person name="Klenk H.-P."/>
            <person name="Eisen J.A."/>
        </authorList>
    </citation>
    <scope>NUCLEOTIDE SEQUENCE</scope>
    <source>
        <strain evidence="2">DSM 6220</strain>
    </source>
</reference>
<feature type="transmembrane region" description="Helical" evidence="1">
    <location>
        <begin position="21"/>
        <end position="42"/>
    </location>
</feature>
<dbReference type="GO" id="GO:0043107">
    <property type="term" value="P:type IV pilus-dependent motility"/>
    <property type="evidence" value="ECO:0007669"/>
    <property type="project" value="TreeGrafter"/>
</dbReference>
<keyword evidence="1" id="KW-0472">Membrane</keyword>
<dbReference type="eggNOG" id="COG3166">
    <property type="taxonomic scope" value="Bacteria"/>
</dbReference>
<gene>
    <name evidence="2" type="ordered locus">Fraau_2781</name>
</gene>
<keyword evidence="3" id="KW-1185">Reference proteome</keyword>
<dbReference type="EMBL" id="CP003350">
    <property type="protein sequence ID" value="AFC87117.1"/>
    <property type="molecule type" value="Genomic_DNA"/>
</dbReference>
<dbReference type="Proteomes" id="UP000005234">
    <property type="component" value="Chromosome"/>
</dbReference>
<organism evidence="2 3">
    <name type="scientific">Frateuria aurantia (strain ATCC 33424 / DSM 6220 / KCTC 2777 / LMG 1558 / NBRC 3245 / NCIMB 13370)</name>
    <name type="common">Acetobacter aurantius</name>
    <dbReference type="NCBI Taxonomy" id="767434"/>
    <lineage>
        <taxon>Bacteria</taxon>
        <taxon>Pseudomonadati</taxon>
        <taxon>Pseudomonadota</taxon>
        <taxon>Gammaproteobacteria</taxon>
        <taxon>Lysobacterales</taxon>
        <taxon>Rhodanobacteraceae</taxon>
        <taxon>Frateuria</taxon>
    </lineage>
</organism>